<proteinExistence type="predicted"/>
<dbReference type="InterPro" id="IPR016167">
    <property type="entry name" value="FAD-bd_PCMH_sub1"/>
</dbReference>
<dbReference type="Gene3D" id="3.30.43.10">
    <property type="entry name" value="Uridine Diphospho-n-acetylenolpyruvylglucosamine Reductase, domain 2"/>
    <property type="match status" value="1"/>
</dbReference>
<protein>
    <submittedName>
        <fullName evidence="2">Sensory rhodopsin transducer</fullName>
    </submittedName>
</protein>
<dbReference type="EMBL" id="FNLC01000002">
    <property type="protein sequence ID" value="SDQ91707.1"/>
    <property type="molecule type" value="Genomic_DNA"/>
</dbReference>
<feature type="region of interest" description="Disordered" evidence="1">
    <location>
        <begin position="1"/>
        <end position="20"/>
    </location>
</feature>
<accession>A0A1H1ESH2</accession>
<dbReference type="InterPro" id="IPR036698">
    <property type="entry name" value="TM1070-like_sf"/>
</dbReference>
<dbReference type="SUPFAM" id="SSF89232">
    <property type="entry name" value="Hypothetical protein TM1070"/>
    <property type="match status" value="1"/>
</dbReference>
<dbReference type="AlphaFoldDB" id="A0A1H1ESH2"/>
<dbReference type="RefSeq" id="WP_090380224.1">
    <property type="nucleotide sequence ID" value="NZ_FNLC01000002.1"/>
</dbReference>
<dbReference type="STRING" id="1095778.SAMN04489842_1684"/>
<reference evidence="3" key="1">
    <citation type="submission" date="2016-10" db="EMBL/GenBank/DDBJ databases">
        <authorList>
            <person name="Varghese N."/>
            <person name="Submissions S."/>
        </authorList>
    </citation>
    <scope>NUCLEOTIDE SEQUENCE [LARGE SCALE GENOMIC DNA]</scope>
    <source>
        <strain evidence="3">DSM 24767</strain>
    </source>
</reference>
<dbReference type="Proteomes" id="UP000198848">
    <property type="component" value="Unassembled WGS sequence"/>
</dbReference>
<gene>
    <name evidence="2" type="ORF">SAMN04489842_1684</name>
</gene>
<sequence length="69" mass="7912">MERDEKPDEEWTNWSGSISFEPDRIVEPESEEEVGSIVLESNVPIVVQWSRQDTRQTENAGLSTIVYGE</sequence>
<evidence type="ECO:0000313" key="3">
    <source>
        <dbReference type="Proteomes" id="UP000198848"/>
    </source>
</evidence>
<evidence type="ECO:0000313" key="2">
    <source>
        <dbReference type="EMBL" id="SDQ91707.1"/>
    </source>
</evidence>
<dbReference type="Pfam" id="PF07100">
    <property type="entry name" value="ASRT"/>
    <property type="match status" value="1"/>
</dbReference>
<dbReference type="InterPro" id="IPR009794">
    <property type="entry name" value="ASRT"/>
</dbReference>
<name>A0A1H1ESH2_NATTX</name>
<keyword evidence="3" id="KW-1185">Reference proteome</keyword>
<organism evidence="2 3">
    <name type="scientific">Natronobacterium texcoconense</name>
    <dbReference type="NCBI Taxonomy" id="1095778"/>
    <lineage>
        <taxon>Archaea</taxon>
        <taxon>Methanobacteriati</taxon>
        <taxon>Methanobacteriota</taxon>
        <taxon>Stenosarchaea group</taxon>
        <taxon>Halobacteria</taxon>
        <taxon>Halobacteriales</taxon>
        <taxon>Natrialbaceae</taxon>
        <taxon>Natronobacterium</taxon>
    </lineage>
</organism>
<evidence type="ECO:0000256" key="1">
    <source>
        <dbReference type="SAM" id="MobiDB-lite"/>
    </source>
</evidence>